<keyword evidence="4" id="KW-0408">Iron</keyword>
<dbReference type="OrthoDB" id="9808591at2"/>
<dbReference type="SFLD" id="SFLDG01384">
    <property type="entry name" value="thioether_bond_formation_requi"/>
    <property type="match status" value="1"/>
</dbReference>
<keyword evidence="8" id="KW-1185">Reference proteome</keyword>
<proteinExistence type="predicted"/>
<dbReference type="EMBL" id="FQUY01000009">
    <property type="protein sequence ID" value="SHE99516.1"/>
    <property type="molecule type" value="Genomic_DNA"/>
</dbReference>
<dbReference type="PANTHER" id="PTHR43273:SF8">
    <property type="entry name" value="RADICAL SAM DOMAIN PROTEIN"/>
    <property type="match status" value="1"/>
</dbReference>
<dbReference type="NCBIfam" id="TIGR03974">
    <property type="entry name" value="rSAM_six_Cys"/>
    <property type="match status" value="1"/>
</dbReference>
<gene>
    <name evidence="7" type="ORF">SAMN02745133_01605</name>
</gene>
<evidence type="ECO:0000259" key="6">
    <source>
        <dbReference type="PROSITE" id="PS51918"/>
    </source>
</evidence>
<dbReference type="GO" id="GO:0016491">
    <property type="term" value="F:oxidoreductase activity"/>
    <property type="evidence" value="ECO:0007669"/>
    <property type="project" value="InterPro"/>
</dbReference>
<organism evidence="7 8">
    <name type="scientific">Desulforamulus putei DSM 12395</name>
    <dbReference type="NCBI Taxonomy" id="1121429"/>
    <lineage>
        <taxon>Bacteria</taxon>
        <taxon>Bacillati</taxon>
        <taxon>Bacillota</taxon>
        <taxon>Clostridia</taxon>
        <taxon>Eubacteriales</taxon>
        <taxon>Peptococcaceae</taxon>
        <taxon>Desulforamulus</taxon>
    </lineage>
</organism>
<dbReference type="Pfam" id="PF13186">
    <property type="entry name" value="SPASM"/>
    <property type="match status" value="1"/>
</dbReference>
<dbReference type="Pfam" id="PF13353">
    <property type="entry name" value="Fer4_12"/>
    <property type="match status" value="1"/>
</dbReference>
<dbReference type="GO" id="GO:0046872">
    <property type="term" value="F:metal ion binding"/>
    <property type="evidence" value="ECO:0007669"/>
    <property type="project" value="UniProtKB-KW"/>
</dbReference>
<evidence type="ECO:0000256" key="1">
    <source>
        <dbReference type="ARBA" id="ARBA00001966"/>
    </source>
</evidence>
<reference evidence="8" key="1">
    <citation type="submission" date="2016-11" db="EMBL/GenBank/DDBJ databases">
        <authorList>
            <person name="Varghese N."/>
            <person name="Submissions S."/>
        </authorList>
    </citation>
    <scope>NUCLEOTIDE SEQUENCE [LARGE SCALE GENOMIC DNA]</scope>
    <source>
        <strain evidence="8">DSM 12395</strain>
    </source>
</reference>
<dbReference type="Gene3D" id="3.20.20.70">
    <property type="entry name" value="Aldolase class I"/>
    <property type="match status" value="1"/>
</dbReference>
<dbReference type="InterPro" id="IPR024025">
    <property type="entry name" value="SCIFF_rSAM_maturase"/>
</dbReference>
<dbReference type="SUPFAM" id="SSF102114">
    <property type="entry name" value="Radical SAM enzymes"/>
    <property type="match status" value="1"/>
</dbReference>
<evidence type="ECO:0000256" key="2">
    <source>
        <dbReference type="ARBA" id="ARBA00022691"/>
    </source>
</evidence>
<dbReference type="RefSeq" id="WP_073238370.1">
    <property type="nucleotide sequence ID" value="NZ_FQUY01000009.1"/>
</dbReference>
<dbReference type="NCBIfam" id="TIGR04085">
    <property type="entry name" value="rSAM_more_4Fe4S"/>
    <property type="match status" value="1"/>
</dbReference>
<dbReference type="STRING" id="1121429.SAMN02745133_01605"/>
<keyword evidence="2" id="KW-0949">S-adenosyl-L-methionine</keyword>
<evidence type="ECO:0000313" key="7">
    <source>
        <dbReference type="EMBL" id="SHE99516.1"/>
    </source>
</evidence>
<accession>A0A1M4Y1P5</accession>
<dbReference type="SFLD" id="SFLDG01067">
    <property type="entry name" value="SPASM/twitch_domain_containing"/>
    <property type="match status" value="1"/>
</dbReference>
<sequence length="450" mass="50561">MIHKFIFDGVRIVLDVHSGAVHVVDELVWELLELYRSKSKDEILQALSAGYAPAEIEQALAEIKTLQEEGLLFTADPHQEGYRPRTDGVVKALCLHAAHDCNLRCKYCFAGQGQFGGPGGLMSAQVGRAAIDFLIKQSGNRKHIEIDFFGGEPLLNFKVIKELVPYGREKAKQAGKEIKFTLTTNGMLLNKEVQQFLLDNQMAAVLSLDGRPAVHNAMRPTPTGKGSYDRVLQAFQEYVQQKPPGGYYIRGTYTRHNLDFSRDVIHMAELGFRDISVEPVVAGNETDYAFRQEDLPVLLEEYEKLTRELLARREAGDPINFFHFNIDLNGGPCLPKRLSGCGAGYEYLAVTPEGDLYPCHQFVGRPEFWLGHVTEGIKKPEIVEKFRQAHIYNKPRCVNCWAKFYCSGGCHANAQAFNNNLLEPYEIGCQLARKRFECAIYLQVKQAGLA</sequence>
<feature type="domain" description="Radical SAM core" evidence="6">
    <location>
        <begin position="87"/>
        <end position="320"/>
    </location>
</feature>
<dbReference type="PANTHER" id="PTHR43273">
    <property type="entry name" value="ANAEROBIC SULFATASE-MATURATING ENZYME HOMOLOG ASLB-RELATED"/>
    <property type="match status" value="1"/>
</dbReference>
<dbReference type="SFLD" id="SFLDG01386">
    <property type="entry name" value="main_SPASM_domain-containing"/>
    <property type="match status" value="1"/>
</dbReference>
<dbReference type="SFLD" id="SFLDS00029">
    <property type="entry name" value="Radical_SAM"/>
    <property type="match status" value="1"/>
</dbReference>
<evidence type="ECO:0000256" key="5">
    <source>
        <dbReference type="ARBA" id="ARBA00023014"/>
    </source>
</evidence>
<dbReference type="InterPro" id="IPR047602">
    <property type="entry name" value="SPASM_CteB-like"/>
</dbReference>
<dbReference type="PROSITE" id="PS51918">
    <property type="entry name" value="RADICAL_SAM"/>
    <property type="match status" value="1"/>
</dbReference>
<name>A0A1M4Y1P5_9FIRM</name>
<keyword evidence="5" id="KW-0411">Iron-sulfur</keyword>
<dbReference type="InterPro" id="IPR013785">
    <property type="entry name" value="Aldolase_TIM"/>
</dbReference>
<comment type="cofactor">
    <cofactor evidence="1">
        <name>[4Fe-4S] cluster</name>
        <dbReference type="ChEBI" id="CHEBI:49883"/>
    </cofactor>
</comment>
<keyword evidence="3" id="KW-0479">Metal-binding</keyword>
<dbReference type="InterPro" id="IPR023885">
    <property type="entry name" value="4Fe4S-binding_SPASM_dom"/>
</dbReference>
<dbReference type="CDD" id="cd01335">
    <property type="entry name" value="Radical_SAM"/>
    <property type="match status" value="1"/>
</dbReference>
<dbReference type="AlphaFoldDB" id="A0A1M4Y1P5"/>
<dbReference type="Proteomes" id="UP000184148">
    <property type="component" value="Unassembled WGS sequence"/>
</dbReference>
<dbReference type="CDD" id="cd21124">
    <property type="entry name" value="SPASM_CteB-like"/>
    <property type="match status" value="1"/>
</dbReference>
<evidence type="ECO:0000313" key="8">
    <source>
        <dbReference type="Proteomes" id="UP000184148"/>
    </source>
</evidence>
<evidence type="ECO:0000256" key="3">
    <source>
        <dbReference type="ARBA" id="ARBA00022723"/>
    </source>
</evidence>
<dbReference type="InterPro" id="IPR058240">
    <property type="entry name" value="rSAM_sf"/>
</dbReference>
<protein>
    <recommendedName>
        <fullName evidence="6">Radical SAM core domain-containing protein</fullName>
    </recommendedName>
</protein>
<dbReference type="GO" id="GO:0051536">
    <property type="term" value="F:iron-sulfur cluster binding"/>
    <property type="evidence" value="ECO:0007669"/>
    <property type="project" value="UniProtKB-KW"/>
</dbReference>
<dbReference type="InterPro" id="IPR023867">
    <property type="entry name" value="Sulphatase_maturase_rSAM"/>
</dbReference>
<evidence type="ECO:0000256" key="4">
    <source>
        <dbReference type="ARBA" id="ARBA00023004"/>
    </source>
</evidence>
<dbReference type="InterPro" id="IPR007197">
    <property type="entry name" value="rSAM"/>
</dbReference>